<dbReference type="EMBL" id="CAJOBB010016934">
    <property type="protein sequence ID" value="CAF4333850.1"/>
    <property type="molecule type" value="Genomic_DNA"/>
</dbReference>
<organism evidence="3 4">
    <name type="scientific">Adineta steineri</name>
    <dbReference type="NCBI Taxonomy" id="433720"/>
    <lineage>
        <taxon>Eukaryota</taxon>
        <taxon>Metazoa</taxon>
        <taxon>Spiralia</taxon>
        <taxon>Gnathifera</taxon>
        <taxon>Rotifera</taxon>
        <taxon>Eurotatoria</taxon>
        <taxon>Bdelloidea</taxon>
        <taxon>Adinetida</taxon>
        <taxon>Adinetidae</taxon>
        <taxon>Adineta</taxon>
    </lineage>
</organism>
<reference evidence="3" key="1">
    <citation type="submission" date="2021-02" db="EMBL/GenBank/DDBJ databases">
        <authorList>
            <person name="Nowell W R."/>
        </authorList>
    </citation>
    <scope>NUCLEOTIDE SEQUENCE</scope>
</reference>
<comment type="caution">
    <text evidence="3">The sequence shown here is derived from an EMBL/GenBank/DDBJ whole genome shotgun (WGS) entry which is preliminary data.</text>
</comment>
<evidence type="ECO:0000313" key="3">
    <source>
        <dbReference type="EMBL" id="CAF4333850.1"/>
    </source>
</evidence>
<dbReference type="PROSITE" id="PS50245">
    <property type="entry name" value="CAP_GLY_2"/>
    <property type="match status" value="1"/>
</dbReference>
<gene>
    <name evidence="3" type="ORF">KXQ929_LOCUS47325</name>
</gene>
<feature type="non-terminal residue" evidence="3">
    <location>
        <position position="109"/>
    </location>
</feature>
<proteinExistence type="predicted"/>
<name>A0A820K0U9_9BILA</name>
<dbReference type="InterPro" id="IPR000938">
    <property type="entry name" value="CAP-Gly_domain"/>
</dbReference>
<evidence type="ECO:0000259" key="2">
    <source>
        <dbReference type="PROSITE" id="PS50245"/>
    </source>
</evidence>
<feature type="compositionally biased region" description="Low complexity" evidence="1">
    <location>
        <begin position="26"/>
        <end position="43"/>
    </location>
</feature>
<dbReference type="Proteomes" id="UP000663868">
    <property type="component" value="Unassembled WGS sequence"/>
</dbReference>
<feature type="domain" description="CAP-Gly" evidence="2">
    <location>
        <begin position="71"/>
        <end position="109"/>
    </location>
</feature>
<evidence type="ECO:0000256" key="1">
    <source>
        <dbReference type="SAM" id="MobiDB-lite"/>
    </source>
</evidence>
<dbReference type="PANTHER" id="PTHR18916">
    <property type="entry name" value="DYNACTIN 1-RELATED MICROTUBULE-BINDING"/>
    <property type="match status" value="1"/>
</dbReference>
<dbReference type="Pfam" id="PF01302">
    <property type="entry name" value="CAP_GLY"/>
    <property type="match status" value="1"/>
</dbReference>
<evidence type="ECO:0000313" key="4">
    <source>
        <dbReference type="Proteomes" id="UP000663868"/>
    </source>
</evidence>
<feature type="compositionally biased region" description="Polar residues" evidence="1">
    <location>
        <begin position="13"/>
        <end position="22"/>
    </location>
</feature>
<feature type="region of interest" description="Disordered" evidence="1">
    <location>
        <begin position="1"/>
        <end position="53"/>
    </location>
</feature>
<dbReference type="PROSITE" id="PS00845">
    <property type="entry name" value="CAP_GLY_1"/>
    <property type="match status" value="1"/>
</dbReference>
<protein>
    <recommendedName>
        <fullName evidence="2">CAP-Gly domain-containing protein</fullName>
    </recommendedName>
</protein>
<sequence>MSKLPTSRLPVTPSKTTNTSKSGLRPPQQSSTAAASSQQVSPTGGDSSNNSFVIGDRVTANGKSGAVAFIGPTKFADGEWIGIILDEAQGKNDGSYEGTRYFETEANRG</sequence>
<accession>A0A820K0U9</accession>
<dbReference type="Gene3D" id="2.30.30.190">
    <property type="entry name" value="CAP Gly-rich-like domain"/>
    <property type="match status" value="1"/>
</dbReference>
<dbReference type="SMART" id="SM01052">
    <property type="entry name" value="CAP_GLY"/>
    <property type="match status" value="1"/>
</dbReference>
<dbReference type="AlphaFoldDB" id="A0A820K0U9"/>
<dbReference type="SUPFAM" id="SSF74924">
    <property type="entry name" value="Cap-Gly domain"/>
    <property type="match status" value="1"/>
</dbReference>
<dbReference type="InterPro" id="IPR036859">
    <property type="entry name" value="CAP-Gly_dom_sf"/>
</dbReference>